<feature type="non-terminal residue" evidence="7">
    <location>
        <position position="167"/>
    </location>
</feature>
<dbReference type="OMA" id="INWRINV"/>
<keyword evidence="8" id="KW-1185">Reference proteome</keyword>
<evidence type="ECO:0000259" key="6">
    <source>
        <dbReference type="Pfam" id="PF00916"/>
    </source>
</evidence>
<keyword evidence="2 5" id="KW-0812">Transmembrane</keyword>
<sequence>LPITKWLPHYSFNNLQCDMIGGLTVGLMVIPQGLAYATIAGLPTVYGLYSAFMGCFIYCIFGTSKDVSLGPTAIMSLIVNQYCHYSEEDEDTRFAIALAFFSGLIQFAMGFFRFGFLVRFISVPVISGFTSAAAITIAAGQLKSILGLQHIRREFIYCVYDTFRKIT</sequence>
<dbReference type="eggNOG" id="KOG0236">
    <property type="taxonomic scope" value="Eukaryota"/>
</dbReference>
<dbReference type="InterPro" id="IPR011547">
    <property type="entry name" value="SLC26A/SulP_dom"/>
</dbReference>
<gene>
    <name evidence="7" type="ORF">NEMVEDRAFT_v1g64548</name>
</gene>
<feature type="transmembrane region" description="Helical" evidence="5">
    <location>
        <begin position="34"/>
        <end position="61"/>
    </location>
</feature>
<evidence type="ECO:0000313" key="7">
    <source>
        <dbReference type="EMBL" id="EDO48274.1"/>
    </source>
</evidence>
<dbReference type="InParanoid" id="A7RJJ5"/>
<feature type="transmembrane region" description="Helical" evidence="5">
    <location>
        <begin position="120"/>
        <end position="142"/>
    </location>
</feature>
<reference evidence="7 8" key="1">
    <citation type="journal article" date="2007" name="Science">
        <title>Sea anemone genome reveals ancestral eumetazoan gene repertoire and genomic organization.</title>
        <authorList>
            <person name="Putnam N.H."/>
            <person name="Srivastava M."/>
            <person name="Hellsten U."/>
            <person name="Dirks B."/>
            <person name="Chapman J."/>
            <person name="Salamov A."/>
            <person name="Terry A."/>
            <person name="Shapiro H."/>
            <person name="Lindquist E."/>
            <person name="Kapitonov V.V."/>
            <person name="Jurka J."/>
            <person name="Genikhovich G."/>
            <person name="Grigoriev I.V."/>
            <person name="Lucas S.M."/>
            <person name="Steele R.E."/>
            <person name="Finnerty J.R."/>
            <person name="Technau U."/>
            <person name="Martindale M.Q."/>
            <person name="Rokhsar D.S."/>
        </authorList>
    </citation>
    <scope>NUCLEOTIDE SEQUENCE [LARGE SCALE GENOMIC DNA]</scope>
    <source>
        <strain evidence="8">CH2 X CH6</strain>
    </source>
</reference>
<organism evidence="7 8">
    <name type="scientific">Nematostella vectensis</name>
    <name type="common">Starlet sea anemone</name>
    <dbReference type="NCBI Taxonomy" id="45351"/>
    <lineage>
        <taxon>Eukaryota</taxon>
        <taxon>Metazoa</taxon>
        <taxon>Cnidaria</taxon>
        <taxon>Anthozoa</taxon>
        <taxon>Hexacorallia</taxon>
        <taxon>Actiniaria</taxon>
        <taxon>Edwardsiidae</taxon>
        <taxon>Nematostella</taxon>
    </lineage>
</organism>
<dbReference type="Pfam" id="PF00916">
    <property type="entry name" value="Sulfate_transp"/>
    <property type="match status" value="1"/>
</dbReference>
<protein>
    <recommendedName>
        <fullName evidence="6">SLC26A/SulP transporter domain-containing protein</fullName>
    </recommendedName>
</protein>
<dbReference type="EMBL" id="DS469514">
    <property type="protein sequence ID" value="EDO48274.1"/>
    <property type="molecule type" value="Genomic_DNA"/>
</dbReference>
<keyword evidence="4 5" id="KW-0472">Membrane</keyword>
<evidence type="ECO:0000256" key="1">
    <source>
        <dbReference type="ARBA" id="ARBA00004141"/>
    </source>
</evidence>
<dbReference type="InterPro" id="IPR001902">
    <property type="entry name" value="SLC26A/SulP_fam"/>
</dbReference>
<comment type="subcellular location">
    <subcellularLocation>
        <location evidence="1">Membrane</location>
        <topology evidence="1">Multi-pass membrane protein</topology>
    </subcellularLocation>
</comment>
<dbReference type="Proteomes" id="UP000001593">
    <property type="component" value="Unassembled WGS sequence"/>
</dbReference>
<feature type="transmembrane region" description="Helical" evidence="5">
    <location>
        <begin position="94"/>
        <end position="114"/>
    </location>
</feature>
<evidence type="ECO:0000256" key="4">
    <source>
        <dbReference type="ARBA" id="ARBA00023136"/>
    </source>
</evidence>
<name>A7RJJ5_NEMVE</name>
<accession>A7RJJ5</accession>
<dbReference type="PANTHER" id="PTHR11814">
    <property type="entry name" value="SULFATE TRANSPORTER"/>
    <property type="match status" value="1"/>
</dbReference>
<proteinExistence type="predicted"/>
<dbReference type="AlphaFoldDB" id="A7RJJ5"/>
<feature type="non-terminal residue" evidence="7">
    <location>
        <position position="1"/>
    </location>
</feature>
<dbReference type="GO" id="GO:0016020">
    <property type="term" value="C:membrane"/>
    <property type="evidence" value="ECO:0007669"/>
    <property type="project" value="UniProtKB-SubCell"/>
</dbReference>
<evidence type="ECO:0000313" key="8">
    <source>
        <dbReference type="Proteomes" id="UP000001593"/>
    </source>
</evidence>
<feature type="domain" description="SLC26A/SulP transporter" evidence="6">
    <location>
        <begin position="15"/>
        <end position="166"/>
    </location>
</feature>
<evidence type="ECO:0000256" key="3">
    <source>
        <dbReference type="ARBA" id="ARBA00022989"/>
    </source>
</evidence>
<keyword evidence="3 5" id="KW-1133">Transmembrane helix</keyword>
<dbReference type="GO" id="GO:0055085">
    <property type="term" value="P:transmembrane transport"/>
    <property type="evidence" value="ECO:0007669"/>
    <property type="project" value="InterPro"/>
</dbReference>
<dbReference type="HOGENOM" id="CLU_003182_5_4_1"/>
<evidence type="ECO:0000256" key="5">
    <source>
        <dbReference type="SAM" id="Phobius"/>
    </source>
</evidence>
<dbReference type="PhylomeDB" id="A7RJJ5"/>
<evidence type="ECO:0000256" key="2">
    <source>
        <dbReference type="ARBA" id="ARBA00022692"/>
    </source>
</evidence>
<dbReference type="STRING" id="45351.A7RJJ5"/>